<dbReference type="EMBL" id="UINC01000636">
    <property type="protein sequence ID" value="SUZ58701.1"/>
    <property type="molecule type" value="Genomic_DNA"/>
</dbReference>
<dbReference type="AlphaFoldDB" id="A0A381NVR5"/>
<organism evidence="2">
    <name type="scientific">marine metagenome</name>
    <dbReference type="NCBI Taxonomy" id="408172"/>
    <lineage>
        <taxon>unclassified sequences</taxon>
        <taxon>metagenomes</taxon>
        <taxon>ecological metagenomes</taxon>
    </lineage>
</organism>
<feature type="domain" description="Scaffold protein Nfu/NifU N-terminal" evidence="1">
    <location>
        <begin position="5"/>
        <end position="92"/>
    </location>
</feature>
<gene>
    <name evidence="2" type="ORF">METZ01_LOCUS11555</name>
</gene>
<dbReference type="Gene3D" id="3.30.1370.70">
    <property type="entry name" value="Scaffold protein Nfu/NifU, N-terminal domain"/>
    <property type="match status" value="1"/>
</dbReference>
<name>A0A381NVR5_9ZZZZ</name>
<accession>A0A381NVR5</accession>
<proteinExistence type="predicted"/>
<dbReference type="InterPro" id="IPR036498">
    <property type="entry name" value="Nfu/NifU_N_sf"/>
</dbReference>
<evidence type="ECO:0000259" key="1">
    <source>
        <dbReference type="SMART" id="SM00932"/>
    </source>
</evidence>
<protein>
    <recommendedName>
        <fullName evidence="1">Scaffold protein Nfu/NifU N-terminal domain-containing protein</fullName>
    </recommendedName>
</protein>
<dbReference type="InterPro" id="IPR014824">
    <property type="entry name" value="Nfu/NifU_N"/>
</dbReference>
<dbReference type="SMART" id="SM00932">
    <property type="entry name" value="Nfu_N"/>
    <property type="match status" value="1"/>
</dbReference>
<sequence length="92" mass="10025">MSTKIKVTTTRSVDTLMFAVKDALLPYGESIPISQPGAAKLHPVAEVLMSVPGVDSAWIMGNEIMVTKKVNERWATVKSRVIEAIRSTLPKS</sequence>
<reference evidence="2" key="1">
    <citation type="submission" date="2018-05" db="EMBL/GenBank/DDBJ databases">
        <authorList>
            <person name="Lanie J.A."/>
            <person name="Ng W.-L."/>
            <person name="Kazmierczak K.M."/>
            <person name="Andrzejewski T.M."/>
            <person name="Davidsen T.M."/>
            <person name="Wayne K.J."/>
            <person name="Tettelin H."/>
            <person name="Glass J.I."/>
            <person name="Rusch D."/>
            <person name="Podicherti R."/>
            <person name="Tsui H.-C.T."/>
            <person name="Winkler M.E."/>
        </authorList>
    </citation>
    <scope>NUCLEOTIDE SEQUENCE</scope>
</reference>
<dbReference type="Pfam" id="PF08712">
    <property type="entry name" value="Nfu_N"/>
    <property type="match status" value="1"/>
</dbReference>
<evidence type="ECO:0000313" key="2">
    <source>
        <dbReference type="EMBL" id="SUZ58701.1"/>
    </source>
</evidence>
<dbReference type="SUPFAM" id="SSF110836">
    <property type="entry name" value="Hypothetical protein SAV1430"/>
    <property type="match status" value="1"/>
</dbReference>